<dbReference type="KEGG" id="lhf:JCM16775_2247"/>
<evidence type="ECO:0000313" key="2">
    <source>
        <dbReference type="EMBL" id="BBM39522.1"/>
    </source>
</evidence>
<gene>
    <name evidence="2" type="ORF">JCM16775_2247</name>
</gene>
<dbReference type="Proteomes" id="UP000321892">
    <property type="component" value="Chromosome"/>
</dbReference>
<organism evidence="2 3">
    <name type="scientific">Leptotrichia hofstadii</name>
    <dbReference type="NCBI Taxonomy" id="157688"/>
    <lineage>
        <taxon>Bacteria</taxon>
        <taxon>Fusobacteriati</taxon>
        <taxon>Fusobacteriota</taxon>
        <taxon>Fusobacteriia</taxon>
        <taxon>Fusobacteriales</taxon>
        <taxon>Leptotrichiaceae</taxon>
        <taxon>Leptotrichia</taxon>
    </lineage>
</organism>
<keyword evidence="1" id="KW-1133">Transmembrane helix</keyword>
<dbReference type="EMBL" id="AP019823">
    <property type="protein sequence ID" value="BBM39522.1"/>
    <property type="molecule type" value="Genomic_DNA"/>
</dbReference>
<name>A0A510JJN8_9FUSO</name>
<keyword evidence="1" id="KW-0472">Membrane</keyword>
<feature type="transmembrane region" description="Helical" evidence="1">
    <location>
        <begin position="48"/>
        <end position="69"/>
    </location>
</feature>
<reference evidence="2 3" key="1">
    <citation type="submission" date="2019-07" db="EMBL/GenBank/DDBJ databases">
        <title>Complete Genome Sequence of Leptotrichia hofstadii Strain JCM16775.</title>
        <authorList>
            <person name="Watanabe S."/>
            <person name="Cui L."/>
        </authorList>
    </citation>
    <scope>NUCLEOTIDE SEQUENCE [LARGE SCALE GENOMIC DNA]</scope>
    <source>
        <strain evidence="2 3">JCM16775</strain>
    </source>
</reference>
<proteinExistence type="predicted"/>
<accession>A0A510JJN8</accession>
<evidence type="ECO:0000313" key="3">
    <source>
        <dbReference type="Proteomes" id="UP000321892"/>
    </source>
</evidence>
<keyword evidence="3" id="KW-1185">Reference proteome</keyword>
<evidence type="ECO:0000256" key="1">
    <source>
        <dbReference type="SAM" id="Phobius"/>
    </source>
</evidence>
<protein>
    <submittedName>
        <fullName evidence="2">Uncharacterized protein</fullName>
    </submittedName>
</protein>
<sequence>MEKSYLEEIDLCDILQSVVYTNMEFNLIQDNEELNDVKKVTGKIEMKLMWYFVNLIFKYPCEIFIIGLFNS</sequence>
<keyword evidence="1" id="KW-0812">Transmembrane</keyword>
<dbReference type="AlphaFoldDB" id="A0A510JJN8"/>